<dbReference type="PANTHER" id="PTHR30329:SF21">
    <property type="entry name" value="LIPOPROTEIN YIAD-RELATED"/>
    <property type="match status" value="1"/>
</dbReference>
<dbReference type="PROSITE" id="PS50005">
    <property type="entry name" value="TPR"/>
    <property type="match status" value="1"/>
</dbReference>
<evidence type="ECO:0000256" key="5">
    <source>
        <dbReference type="PROSITE-ProRule" id="PRU00473"/>
    </source>
</evidence>
<keyword evidence="9" id="KW-1185">Reference proteome</keyword>
<accession>A0A7K3WSQ9</accession>
<evidence type="ECO:0000313" key="8">
    <source>
        <dbReference type="EMBL" id="NEN24729.1"/>
    </source>
</evidence>
<dbReference type="InterPro" id="IPR011659">
    <property type="entry name" value="WD40"/>
</dbReference>
<protein>
    <submittedName>
        <fullName evidence="8">OmpA family protein</fullName>
    </submittedName>
</protein>
<dbReference type="Gene3D" id="2.120.10.30">
    <property type="entry name" value="TolB, C-terminal domain"/>
    <property type="match status" value="1"/>
</dbReference>
<dbReference type="PROSITE" id="PS51123">
    <property type="entry name" value="OMPA_2"/>
    <property type="match status" value="1"/>
</dbReference>
<dbReference type="InterPro" id="IPR019734">
    <property type="entry name" value="TPR_rpt"/>
</dbReference>
<proteinExistence type="predicted"/>
<keyword evidence="6" id="KW-0732">Signal</keyword>
<dbReference type="Proteomes" id="UP000486602">
    <property type="component" value="Unassembled WGS sequence"/>
</dbReference>
<dbReference type="Pfam" id="PF00691">
    <property type="entry name" value="OmpA"/>
    <property type="match status" value="1"/>
</dbReference>
<dbReference type="CDD" id="cd07185">
    <property type="entry name" value="OmpA_C-like"/>
    <property type="match status" value="1"/>
</dbReference>
<dbReference type="EMBL" id="JAAGVY010000031">
    <property type="protein sequence ID" value="NEN24729.1"/>
    <property type="molecule type" value="Genomic_DNA"/>
</dbReference>
<dbReference type="Pfam" id="PF07676">
    <property type="entry name" value="PD40"/>
    <property type="match status" value="2"/>
</dbReference>
<evidence type="ECO:0000313" key="9">
    <source>
        <dbReference type="Proteomes" id="UP000486602"/>
    </source>
</evidence>
<evidence type="ECO:0000259" key="7">
    <source>
        <dbReference type="PROSITE" id="PS51123"/>
    </source>
</evidence>
<keyword evidence="2 5" id="KW-0472">Membrane</keyword>
<dbReference type="InterPro" id="IPR011042">
    <property type="entry name" value="6-blade_b-propeller_TolB-like"/>
</dbReference>
<comment type="subcellular location">
    <subcellularLocation>
        <location evidence="1">Cell outer membrane</location>
    </subcellularLocation>
</comment>
<sequence length="678" mass="75919">MDIKIRNIVIFMVLFFACANADAQQNCEPTQSKKAQKILDKVYSAEKHTPDEIESMLREAVEEDDECLSCRFGLARIQYQIATNRNQGYAAALGNFDKVIKQCPVFHSDAFYYAGIISYGNQDYEMALEYFESFLTFDKELGKSSRDYEVKEQDVATVLPEIRFYVEFYANPVPFNPIRLNGINTAADEYLPMLSPDNELIFFTRKEMVKAKGDLYAREVESFMQAAVNADGSDFQNPQPLPPPFNIGDNYGGVSISLDNREMFVTVCKPVTSSYKNCDIYVTSYERKVEADGKVTYNWSGLENLGSNVNTEDGWEAQPTLSADGNELYFASVRENSTPDKDGNPTIDIYYTKRNGDGTWSPAKSIGGEINTGGNDKSPFLHVDSRTLYFSSNGRIGAGGYDIFFCKQAVDGSWSKPKNLGYPINSTQDEHGLVVSTDGKRAYFASSNVQSARGLDIFAFEVPQKARPEKVLLIKGEARNADGEIIAEARIELKYTKSKEVREVDVNKHDGTYAAVINLKKEEDVVVSVKSNTEELAFNTRVFTLADTANTVQTIDMAIDKITEGKTYRINDIRFKTGSSELNEESKRVLDEFADYLNENKTLKIEVGGHTDNVGDPVKNIVLSTDRAFEVFGYLQAAGVDGGRMIFKGYGETKPVVANDSEINRAKNRRTEFRITRL</sequence>
<dbReference type="SUPFAM" id="SSF103088">
    <property type="entry name" value="OmpA-like"/>
    <property type="match status" value="1"/>
</dbReference>
<dbReference type="RefSeq" id="WP_163286122.1">
    <property type="nucleotide sequence ID" value="NZ_JAAGVY010000031.1"/>
</dbReference>
<comment type="caution">
    <text evidence="8">The sequence shown here is derived from an EMBL/GenBank/DDBJ whole genome shotgun (WGS) entry which is preliminary data.</text>
</comment>
<evidence type="ECO:0000256" key="1">
    <source>
        <dbReference type="ARBA" id="ARBA00004442"/>
    </source>
</evidence>
<feature type="signal peptide" evidence="6">
    <location>
        <begin position="1"/>
        <end position="23"/>
    </location>
</feature>
<evidence type="ECO:0000256" key="4">
    <source>
        <dbReference type="PROSITE-ProRule" id="PRU00339"/>
    </source>
</evidence>
<dbReference type="PRINTS" id="PR01021">
    <property type="entry name" value="OMPADOMAIN"/>
</dbReference>
<dbReference type="InterPro" id="IPR006665">
    <property type="entry name" value="OmpA-like"/>
</dbReference>
<evidence type="ECO:0000256" key="2">
    <source>
        <dbReference type="ARBA" id="ARBA00023136"/>
    </source>
</evidence>
<dbReference type="AlphaFoldDB" id="A0A7K3WSQ9"/>
<dbReference type="Gene3D" id="1.25.40.10">
    <property type="entry name" value="Tetratricopeptide repeat domain"/>
    <property type="match status" value="1"/>
</dbReference>
<feature type="chain" id="PRO_5029537694" evidence="6">
    <location>
        <begin position="24"/>
        <end position="678"/>
    </location>
</feature>
<dbReference type="PROSITE" id="PS51257">
    <property type="entry name" value="PROKAR_LIPOPROTEIN"/>
    <property type="match status" value="1"/>
</dbReference>
<keyword evidence="4" id="KW-0802">TPR repeat</keyword>
<dbReference type="GO" id="GO:0009279">
    <property type="term" value="C:cell outer membrane"/>
    <property type="evidence" value="ECO:0007669"/>
    <property type="project" value="UniProtKB-SubCell"/>
</dbReference>
<feature type="repeat" description="TPR" evidence="4">
    <location>
        <begin position="108"/>
        <end position="141"/>
    </location>
</feature>
<dbReference type="InterPro" id="IPR036737">
    <property type="entry name" value="OmpA-like_sf"/>
</dbReference>
<dbReference type="InterPro" id="IPR050330">
    <property type="entry name" value="Bact_OuterMem_StrucFunc"/>
</dbReference>
<evidence type="ECO:0000256" key="3">
    <source>
        <dbReference type="ARBA" id="ARBA00023237"/>
    </source>
</evidence>
<dbReference type="Gene3D" id="3.30.1330.60">
    <property type="entry name" value="OmpA-like domain"/>
    <property type="match status" value="1"/>
</dbReference>
<dbReference type="InterPro" id="IPR011990">
    <property type="entry name" value="TPR-like_helical_dom_sf"/>
</dbReference>
<organism evidence="8 9">
    <name type="scientific">Cryomorpha ignava</name>
    <dbReference type="NCBI Taxonomy" id="101383"/>
    <lineage>
        <taxon>Bacteria</taxon>
        <taxon>Pseudomonadati</taxon>
        <taxon>Bacteroidota</taxon>
        <taxon>Flavobacteriia</taxon>
        <taxon>Flavobacteriales</taxon>
        <taxon>Cryomorphaceae</taxon>
        <taxon>Cryomorpha</taxon>
    </lineage>
</organism>
<dbReference type="PANTHER" id="PTHR30329">
    <property type="entry name" value="STATOR ELEMENT OF FLAGELLAR MOTOR COMPLEX"/>
    <property type="match status" value="1"/>
</dbReference>
<reference evidence="8 9" key="1">
    <citation type="submission" date="2020-02" db="EMBL/GenBank/DDBJ databases">
        <title>Out from the shadows clarifying the taxonomy of the family Cryomorphaceae and related taxa by utilizing the GTDB taxonomic framework.</title>
        <authorList>
            <person name="Bowman J.P."/>
        </authorList>
    </citation>
    <scope>NUCLEOTIDE SEQUENCE [LARGE SCALE GENOMIC DNA]</scope>
    <source>
        <strain evidence="8 9">QSSC 1-22</strain>
    </source>
</reference>
<keyword evidence="3" id="KW-0998">Cell outer membrane</keyword>
<dbReference type="SUPFAM" id="SSF48452">
    <property type="entry name" value="TPR-like"/>
    <property type="match status" value="1"/>
</dbReference>
<dbReference type="SUPFAM" id="SSF82171">
    <property type="entry name" value="DPP6 N-terminal domain-like"/>
    <property type="match status" value="1"/>
</dbReference>
<feature type="domain" description="OmpA-like" evidence="7">
    <location>
        <begin position="562"/>
        <end position="678"/>
    </location>
</feature>
<dbReference type="InterPro" id="IPR006664">
    <property type="entry name" value="OMP_bac"/>
</dbReference>
<name>A0A7K3WSQ9_9FLAO</name>
<gene>
    <name evidence="8" type="ORF">G3O08_14585</name>
</gene>
<evidence type="ECO:0000256" key="6">
    <source>
        <dbReference type="SAM" id="SignalP"/>
    </source>
</evidence>